<dbReference type="Proteomes" id="UP000814140">
    <property type="component" value="Unassembled WGS sequence"/>
</dbReference>
<dbReference type="EMBL" id="MU277428">
    <property type="protein sequence ID" value="KAI0054451.1"/>
    <property type="molecule type" value="Genomic_DNA"/>
</dbReference>
<reference evidence="1" key="1">
    <citation type="submission" date="2021-03" db="EMBL/GenBank/DDBJ databases">
        <authorList>
            <consortium name="DOE Joint Genome Institute"/>
            <person name="Ahrendt S."/>
            <person name="Looney B.P."/>
            <person name="Miyauchi S."/>
            <person name="Morin E."/>
            <person name="Drula E."/>
            <person name="Courty P.E."/>
            <person name="Chicoki N."/>
            <person name="Fauchery L."/>
            <person name="Kohler A."/>
            <person name="Kuo A."/>
            <person name="Labutti K."/>
            <person name="Pangilinan J."/>
            <person name="Lipzen A."/>
            <person name="Riley R."/>
            <person name="Andreopoulos W."/>
            <person name="He G."/>
            <person name="Johnson J."/>
            <person name="Barry K.W."/>
            <person name="Grigoriev I.V."/>
            <person name="Nagy L."/>
            <person name="Hibbett D."/>
            <person name="Henrissat B."/>
            <person name="Matheny P.B."/>
            <person name="Labbe J."/>
            <person name="Martin F."/>
        </authorList>
    </citation>
    <scope>NUCLEOTIDE SEQUENCE</scope>
    <source>
        <strain evidence="1">HHB10654</strain>
    </source>
</reference>
<accession>A0ACB8SFA8</accession>
<organism evidence="1 2">
    <name type="scientific">Artomyces pyxidatus</name>
    <dbReference type="NCBI Taxonomy" id="48021"/>
    <lineage>
        <taxon>Eukaryota</taxon>
        <taxon>Fungi</taxon>
        <taxon>Dikarya</taxon>
        <taxon>Basidiomycota</taxon>
        <taxon>Agaricomycotina</taxon>
        <taxon>Agaricomycetes</taxon>
        <taxon>Russulales</taxon>
        <taxon>Auriscalpiaceae</taxon>
        <taxon>Artomyces</taxon>
    </lineage>
</organism>
<keyword evidence="2" id="KW-1185">Reference proteome</keyword>
<name>A0ACB8SFA8_9AGAM</name>
<sequence length="153" mass="17154">MCMSSLVGCNPSFADRIWHACDFKTRFCHCLGTLQHDICLRTRQTQRGRRITSRHGDCDHLQPQNRKNGLKLLLQPITLAEVHTALKKITDPDIQPLWMILTVISIPPSTATDGGAMRGVDALTYKLRETIKASTNVRKSEPEGSSAHILIEH</sequence>
<evidence type="ECO:0000313" key="1">
    <source>
        <dbReference type="EMBL" id="KAI0054451.1"/>
    </source>
</evidence>
<protein>
    <submittedName>
        <fullName evidence="1">Uncharacterized protein</fullName>
    </submittedName>
</protein>
<gene>
    <name evidence="1" type="ORF">BV25DRAFT_1873329</name>
</gene>
<reference evidence="1" key="2">
    <citation type="journal article" date="2022" name="New Phytol.">
        <title>Evolutionary transition to the ectomycorrhizal habit in the genomes of a hyperdiverse lineage of mushroom-forming fungi.</title>
        <authorList>
            <person name="Looney B."/>
            <person name="Miyauchi S."/>
            <person name="Morin E."/>
            <person name="Drula E."/>
            <person name="Courty P.E."/>
            <person name="Kohler A."/>
            <person name="Kuo A."/>
            <person name="LaButti K."/>
            <person name="Pangilinan J."/>
            <person name="Lipzen A."/>
            <person name="Riley R."/>
            <person name="Andreopoulos W."/>
            <person name="He G."/>
            <person name="Johnson J."/>
            <person name="Nolan M."/>
            <person name="Tritt A."/>
            <person name="Barry K.W."/>
            <person name="Grigoriev I.V."/>
            <person name="Nagy L.G."/>
            <person name="Hibbett D."/>
            <person name="Henrissat B."/>
            <person name="Matheny P.B."/>
            <person name="Labbe J."/>
            <person name="Martin F.M."/>
        </authorList>
    </citation>
    <scope>NUCLEOTIDE SEQUENCE</scope>
    <source>
        <strain evidence="1">HHB10654</strain>
    </source>
</reference>
<evidence type="ECO:0000313" key="2">
    <source>
        <dbReference type="Proteomes" id="UP000814140"/>
    </source>
</evidence>
<proteinExistence type="predicted"/>
<comment type="caution">
    <text evidence="1">The sequence shown here is derived from an EMBL/GenBank/DDBJ whole genome shotgun (WGS) entry which is preliminary data.</text>
</comment>